<dbReference type="RefSeq" id="XP_003888692.1">
    <property type="nucleotide sequence ID" value="XM_003888643.1"/>
</dbReference>
<dbReference type="InParanoid" id="H6QUX2"/>
<gene>
    <name evidence="2" type="ORF">PGTG_22584</name>
</gene>
<sequence>MSPGRRQISWISPVIFLSRRGKNRRRPGTDTQAMISGRDSVRIAPEPHRGPSEGVGFGSEPRKL</sequence>
<dbReference type="KEGG" id="pgr:PGTG_22584"/>
<keyword evidence="3" id="KW-1185">Reference proteome</keyword>
<dbReference type="AlphaFoldDB" id="H6QUX2"/>
<reference evidence="3" key="1">
    <citation type="journal article" date="2011" name="Proc. Natl. Acad. Sci. U.S.A.">
        <title>Obligate biotrophy features unraveled by the genomic analysis of rust fungi.</title>
        <authorList>
            <person name="Duplessis S."/>
            <person name="Cuomo C.A."/>
            <person name="Lin Y.-C."/>
            <person name="Aerts A."/>
            <person name="Tisserant E."/>
            <person name="Veneault-Fourrey C."/>
            <person name="Joly D.L."/>
            <person name="Hacquard S."/>
            <person name="Amselem J."/>
            <person name="Cantarel B.L."/>
            <person name="Chiu R."/>
            <person name="Coutinho P.M."/>
            <person name="Feau N."/>
            <person name="Field M."/>
            <person name="Frey P."/>
            <person name="Gelhaye E."/>
            <person name="Goldberg J."/>
            <person name="Grabherr M.G."/>
            <person name="Kodira C.D."/>
            <person name="Kohler A."/>
            <person name="Kuees U."/>
            <person name="Lindquist E.A."/>
            <person name="Lucas S.M."/>
            <person name="Mago R."/>
            <person name="Mauceli E."/>
            <person name="Morin E."/>
            <person name="Murat C."/>
            <person name="Pangilinan J.L."/>
            <person name="Park R."/>
            <person name="Pearson M."/>
            <person name="Quesneville H."/>
            <person name="Rouhier N."/>
            <person name="Sakthikumar S."/>
            <person name="Salamov A.A."/>
            <person name="Schmutz J."/>
            <person name="Selles B."/>
            <person name="Shapiro H."/>
            <person name="Tanguay P."/>
            <person name="Tuskan G.A."/>
            <person name="Henrissat B."/>
            <person name="Van de Peer Y."/>
            <person name="Rouze P."/>
            <person name="Ellis J.G."/>
            <person name="Dodds P.N."/>
            <person name="Schein J.E."/>
            <person name="Zhong S."/>
            <person name="Hamelin R.C."/>
            <person name="Grigoriev I.V."/>
            <person name="Szabo L.J."/>
            <person name="Martin F."/>
        </authorList>
    </citation>
    <scope>NUCLEOTIDE SEQUENCE [LARGE SCALE GENOMIC DNA]</scope>
    <source>
        <strain evidence="3">CRL 75-36-700-3 / race SCCL</strain>
    </source>
</reference>
<evidence type="ECO:0000313" key="3">
    <source>
        <dbReference type="Proteomes" id="UP000008783"/>
    </source>
</evidence>
<name>H6QUX2_PUCGT</name>
<protein>
    <submittedName>
        <fullName evidence="2">Uncharacterized protein</fullName>
    </submittedName>
</protein>
<dbReference type="VEuPathDB" id="FungiDB:PGTG_22584"/>
<dbReference type="HOGENOM" id="CLU_2868683_0_0_1"/>
<evidence type="ECO:0000256" key="1">
    <source>
        <dbReference type="SAM" id="MobiDB-lite"/>
    </source>
</evidence>
<feature type="region of interest" description="Disordered" evidence="1">
    <location>
        <begin position="21"/>
        <end position="64"/>
    </location>
</feature>
<organism evidence="2 3">
    <name type="scientific">Puccinia graminis f. sp. tritici (strain CRL 75-36-700-3 / race SCCL)</name>
    <name type="common">Black stem rust fungus</name>
    <dbReference type="NCBI Taxonomy" id="418459"/>
    <lineage>
        <taxon>Eukaryota</taxon>
        <taxon>Fungi</taxon>
        <taxon>Dikarya</taxon>
        <taxon>Basidiomycota</taxon>
        <taxon>Pucciniomycotina</taxon>
        <taxon>Pucciniomycetes</taxon>
        <taxon>Pucciniales</taxon>
        <taxon>Pucciniaceae</taxon>
        <taxon>Puccinia</taxon>
    </lineage>
</organism>
<dbReference type="EMBL" id="DS178361">
    <property type="protein sequence ID" value="EHS62585.1"/>
    <property type="molecule type" value="Genomic_DNA"/>
</dbReference>
<proteinExistence type="predicted"/>
<dbReference type="Proteomes" id="UP000008783">
    <property type="component" value="Unassembled WGS sequence"/>
</dbReference>
<evidence type="ECO:0000313" key="2">
    <source>
        <dbReference type="EMBL" id="EHS62585.1"/>
    </source>
</evidence>
<dbReference type="GeneID" id="13542182"/>
<feature type="compositionally biased region" description="Basic and acidic residues" evidence="1">
    <location>
        <begin position="39"/>
        <end position="51"/>
    </location>
</feature>
<accession>H6QUX2</accession>